<dbReference type="InterPro" id="IPR009072">
    <property type="entry name" value="Histone-fold"/>
</dbReference>
<gene>
    <name evidence="3" type="primary">Dper\GL15975</name>
    <name evidence="3" type="ORF">Dper_GL15975</name>
</gene>
<dbReference type="OrthoDB" id="2193432at2759"/>
<feature type="domain" description="Transcription initiation factor TFIID subunit 12" evidence="2">
    <location>
        <begin position="47"/>
        <end position="113"/>
    </location>
</feature>
<keyword evidence="4" id="KW-1185">Reference proteome</keyword>
<dbReference type="KEGG" id="dpe:6595377"/>
<dbReference type="InterPro" id="IPR003228">
    <property type="entry name" value="TFIID_TAF12_dom"/>
</dbReference>
<name>B4GQD4_DROPE</name>
<dbReference type="STRING" id="7234.B4GQD4"/>
<dbReference type="GO" id="GO:0005669">
    <property type="term" value="C:transcription factor TFIID complex"/>
    <property type="evidence" value="ECO:0007669"/>
    <property type="project" value="InterPro"/>
</dbReference>
<dbReference type="PhylomeDB" id="B4GQD4"/>
<dbReference type="Pfam" id="PF03847">
    <property type="entry name" value="TFIID_20kDa"/>
    <property type="match status" value="1"/>
</dbReference>
<dbReference type="AlphaFoldDB" id="B4GQD4"/>
<dbReference type="Gene3D" id="1.10.20.10">
    <property type="entry name" value="Histone, subunit A"/>
    <property type="match status" value="1"/>
</dbReference>
<sequence>MDDIYSSDESVDSYEPEDVIVELSSDDTGDDLSARDESCEIGSDIVSKENLLKFVKAIDPMSSMDDHALDLFAKMADNFVEDVCEKMVKACLNPYQQISKDVLERTLDREYNIKVPKKSSQQSKSKH</sequence>
<reference evidence="3 4" key="1">
    <citation type="journal article" date="2007" name="Nature">
        <title>Evolution of genes and genomes on the Drosophila phylogeny.</title>
        <authorList>
            <consortium name="Drosophila 12 Genomes Consortium"/>
            <person name="Clark A.G."/>
            <person name="Eisen M.B."/>
            <person name="Smith D.R."/>
            <person name="Bergman C.M."/>
            <person name="Oliver B."/>
            <person name="Markow T.A."/>
            <person name="Kaufman T.C."/>
            <person name="Kellis M."/>
            <person name="Gelbart W."/>
            <person name="Iyer V.N."/>
            <person name="Pollard D.A."/>
            <person name="Sackton T.B."/>
            <person name="Larracuente A.M."/>
            <person name="Singh N.D."/>
            <person name="Abad J.P."/>
            <person name="Abt D.N."/>
            <person name="Adryan B."/>
            <person name="Aguade M."/>
            <person name="Akashi H."/>
            <person name="Anderson W.W."/>
            <person name="Aquadro C.F."/>
            <person name="Ardell D.H."/>
            <person name="Arguello R."/>
            <person name="Artieri C.G."/>
            <person name="Barbash D.A."/>
            <person name="Barker D."/>
            <person name="Barsanti P."/>
            <person name="Batterham P."/>
            <person name="Batzoglou S."/>
            <person name="Begun D."/>
            <person name="Bhutkar A."/>
            <person name="Blanco E."/>
            <person name="Bosak S.A."/>
            <person name="Bradley R.K."/>
            <person name="Brand A.D."/>
            <person name="Brent M.R."/>
            <person name="Brooks A.N."/>
            <person name="Brown R.H."/>
            <person name="Butlin R.K."/>
            <person name="Caggese C."/>
            <person name="Calvi B.R."/>
            <person name="Bernardo de Carvalho A."/>
            <person name="Caspi A."/>
            <person name="Castrezana S."/>
            <person name="Celniker S.E."/>
            <person name="Chang J.L."/>
            <person name="Chapple C."/>
            <person name="Chatterji S."/>
            <person name="Chinwalla A."/>
            <person name="Civetta A."/>
            <person name="Clifton S.W."/>
            <person name="Comeron J.M."/>
            <person name="Costello J.C."/>
            <person name="Coyne J.A."/>
            <person name="Daub J."/>
            <person name="David R.G."/>
            <person name="Delcher A.L."/>
            <person name="Delehaunty K."/>
            <person name="Do C.B."/>
            <person name="Ebling H."/>
            <person name="Edwards K."/>
            <person name="Eickbush T."/>
            <person name="Evans J.D."/>
            <person name="Filipski A."/>
            <person name="Findeiss S."/>
            <person name="Freyhult E."/>
            <person name="Fulton L."/>
            <person name="Fulton R."/>
            <person name="Garcia A.C."/>
            <person name="Gardiner A."/>
            <person name="Garfield D.A."/>
            <person name="Garvin B.E."/>
            <person name="Gibson G."/>
            <person name="Gilbert D."/>
            <person name="Gnerre S."/>
            <person name="Godfrey J."/>
            <person name="Good R."/>
            <person name="Gotea V."/>
            <person name="Gravely B."/>
            <person name="Greenberg A.J."/>
            <person name="Griffiths-Jones S."/>
            <person name="Gross S."/>
            <person name="Guigo R."/>
            <person name="Gustafson E.A."/>
            <person name="Haerty W."/>
            <person name="Hahn M.W."/>
            <person name="Halligan D.L."/>
            <person name="Halpern A.L."/>
            <person name="Halter G.M."/>
            <person name="Han M.V."/>
            <person name="Heger A."/>
            <person name="Hillier L."/>
            <person name="Hinrichs A.S."/>
            <person name="Holmes I."/>
            <person name="Hoskins R.A."/>
            <person name="Hubisz M.J."/>
            <person name="Hultmark D."/>
            <person name="Huntley M.A."/>
            <person name="Jaffe D.B."/>
            <person name="Jagadeeshan S."/>
            <person name="Jeck W.R."/>
            <person name="Johnson J."/>
            <person name="Jones C.D."/>
            <person name="Jordan W.C."/>
            <person name="Karpen G.H."/>
            <person name="Kataoka E."/>
            <person name="Keightley P.D."/>
            <person name="Kheradpour P."/>
            <person name="Kirkness E.F."/>
            <person name="Koerich L.B."/>
            <person name="Kristiansen K."/>
            <person name="Kudrna D."/>
            <person name="Kulathinal R.J."/>
            <person name="Kumar S."/>
            <person name="Kwok R."/>
            <person name="Lander E."/>
            <person name="Langley C.H."/>
            <person name="Lapoint R."/>
            <person name="Lazzaro B.P."/>
            <person name="Lee S.J."/>
            <person name="Levesque L."/>
            <person name="Li R."/>
            <person name="Lin C.F."/>
            <person name="Lin M.F."/>
            <person name="Lindblad-Toh K."/>
            <person name="Llopart A."/>
            <person name="Long M."/>
            <person name="Low L."/>
            <person name="Lozovsky E."/>
            <person name="Lu J."/>
            <person name="Luo M."/>
            <person name="Machado C.A."/>
            <person name="Makalowski W."/>
            <person name="Marzo M."/>
            <person name="Matsuda M."/>
            <person name="Matzkin L."/>
            <person name="McAllister B."/>
            <person name="McBride C.S."/>
            <person name="McKernan B."/>
            <person name="McKernan K."/>
            <person name="Mendez-Lago M."/>
            <person name="Minx P."/>
            <person name="Mollenhauer M.U."/>
            <person name="Montooth K."/>
            <person name="Mount S.M."/>
            <person name="Mu X."/>
            <person name="Myers E."/>
            <person name="Negre B."/>
            <person name="Newfeld S."/>
            <person name="Nielsen R."/>
            <person name="Noor M.A."/>
            <person name="O'Grady P."/>
            <person name="Pachter L."/>
            <person name="Papaceit M."/>
            <person name="Parisi M.J."/>
            <person name="Parisi M."/>
            <person name="Parts L."/>
            <person name="Pedersen J.S."/>
            <person name="Pesole G."/>
            <person name="Phillippy A.M."/>
            <person name="Ponting C.P."/>
            <person name="Pop M."/>
            <person name="Porcelli D."/>
            <person name="Powell J.R."/>
            <person name="Prohaska S."/>
            <person name="Pruitt K."/>
            <person name="Puig M."/>
            <person name="Quesneville H."/>
            <person name="Ram K.R."/>
            <person name="Rand D."/>
            <person name="Rasmussen M.D."/>
            <person name="Reed L.K."/>
            <person name="Reenan R."/>
            <person name="Reily A."/>
            <person name="Remington K.A."/>
            <person name="Rieger T.T."/>
            <person name="Ritchie M.G."/>
            <person name="Robin C."/>
            <person name="Rogers Y.H."/>
            <person name="Rohde C."/>
            <person name="Rozas J."/>
            <person name="Rubenfield M.J."/>
            <person name="Ruiz A."/>
            <person name="Russo S."/>
            <person name="Salzberg S.L."/>
            <person name="Sanchez-Gracia A."/>
            <person name="Saranga D.J."/>
            <person name="Sato H."/>
            <person name="Schaeffer S.W."/>
            <person name="Schatz M.C."/>
            <person name="Schlenke T."/>
            <person name="Schwartz R."/>
            <person name="Segarra C."/>
            <person name="Singh R.S."/>
            <person name="Sirot L."/>
            <person name="Sirota M."/>
            <person name="Sisneros N.B."/>
            <person name="Smith C.D."/>
            <person name="Smith T.F."/>
            <person name="Spieth J."/>
            <person name="Stage D.E."/>
            <person name="Stark A."/>
            <person name="Stephan W."/>
            <person name="Strausberg R.L."/>
            <person name="Strempel S."/>
            <person name="Sturgill D."/>
            <person name="Sutton G."/>
            <person name="Sutton G.G."/>
            <person name="Tao W."/>
            <person name="Teichmann S."/>
            <person name="Tobari Y.N."/>
            <person name="Tomimura Y."/>
            <person name="Tsolas J.M."/>
            <person name="Valente V.L."/>
            <person name="Venter E."/>
            <person name="Venter J.C."/>
            <person name="Vicario S."/>
            <person name="Vieira F.G."/>
            <person name="Vilella A.J."/>
            <person name="Villasante A."/>
            <person name="Walenz B."/>
            <person name="Wang J."/>
            <person name="Wasserman M."/>
            <person name="Watts T."/>
            <person name="Wilson D."/>
            <person name="Wilson R.K."/>
            <person name="Wing R.A."/>
            <person name="Wolfner M.F."/>
            <person name="Wong A."/>
            <person name="Wong G.K."/>
            <person name="Wu C.I."/>
            <person name="Wu G."/>
            <person name="Yamamoto D."/>
            <person name="Yang H.P."/>
            <person name="Yang S.P."/>
            <person name="Yorke J.A."/>
            <person name="Yoshida K."/>
            <person name="Zdobnov E."/>
            <person name="Zhang P."/>
            <person name="Zhang Y."/>
            <person name="Zimin A.V."/>
            <person name="Baldwin J."/>
            <person name="Abdouelleil A."/>
            <person name="Abdulkadir J."/>
            <person name="Abebe A."/>
            <person name="Abera B."/>
            <person name="Abreu J."/>
            <person name="Acer S.C."/>
            <person name="Aftuck L."/>
            <person name="Alexander A."/>
            <person name="An P."/>
            <person name="Anderson E."/>
            <person name="Anderson S."/>
            <person name="Arachi H."/>
            <person name="Azer M."/>
            <person name="Bachantsang P."/>
            <person name="Barry A."/>
            <person name="Bayul T."/>
            <person name="Berlin A."/>
            <person name="Bessette D."/>
            <person name="Bloom T."/>
            <person name="Blye J."/>
            <person name="Boguslavskiy L."/>
            <person name="Bonnet C."/>
            <person name="Boukhgalter B."/>
            <person name="Bourzgui I."/>
            <person name="Brown A."/>
            <person name="Cahill P."/>
            <person name="Channer S."/>
            <person name="Cheshatsang Y."/>
            <person name="Chuda L."/>
            <person name="Citroen M."/>
            <person name="Collymore A."/>
            <person name="Cooke P."/>
            <person name="Costello M."/>
            <person name="D'Aco K."/>
            <person name="Daza R."/>
            <person name="De Haan G."/>
            <person name="DeGray S."/>
            <person name="DeMaso C."/>
            <person name="Dhargay N."/>
            <person name="Dooley K."/>
            <person name="Dooley E."/>
            <person name="Doricent M."/>
            <person name="Dorje P."/>
            <person name="Dorjee K."/>
            <person name="Dupes A."/>
            <person name="Elong R."/>
            <person name="Falk J."/>
            <person name="Farina A."/>
            <person name="Faro S."/>
            <person name="Ferguson D."/>
            <person name="Fisher S."/>
            <person name="Foley C.D."/>
            <person name="Franke A."/>
            <person name="Friedrich D."/>
            <person name="Gadbois L."/>
            <person name="Gearin G."/>
            <person name="Gearin C.R."/>
            <person name="Giannoukos G."/>
            <person name="Goode T."/>
            <person name="Graham J."/>
            <person name="Grandbois E."/>
            <person name="Grewal S."/>
            <person name="Gyaltsen K."/>
            <person name="Hafez N."/>
            <person name="Hagos B."/>
            <person name="Hall J."/>
            <person name="Henson C."/>
            <person name="Hollinger A."/>
            <person name="Honan T."/>
            <person name="Huard M.D."/>
            <person name="Hughes L."/>
            <person name="Hurhula B."/>
            <person name="Husby M.E."/>
            <person name="Kamat A."/>
            <person name="Kanga B."/>
            <person name="Kashin S."/>
            <person name="Khazanovich D."/>
            <person name="Kisner P."/>
            <person name="Lance K."/>
            <person name="Lara M."/>
            <person name="Lee W."/>
            <person name="Lennon N."/>
            <person name="Letendre F."/>
            <person name="LeVine R."/>
            <person name="Lipovsky A."/>
            <person name="Liu X."/>
            <person name="Liu J."/>
            <person name="Liu S."/>
            <person name="Lokyitsang T."/>
            <person name="Lokyitsang Y."/>
            <person name="Lubonja R."/>
            <person name="Lui A."/>
            <person name="MacDonald P."/>
            <person name="Magnisalis V."/>
            <person name="Maru K."/>
            <person name="Matthews C."/>
            <person name="McCusker W."/>
            <person name="McDonough S."/>
            <person name="Mehta T."/>
            <person name="Meldrim J."/>
            <person name="Meneus L."/>
            <person name="Mihai O."/>
            <person name="Mihalev A."/>
            <person name="Mihova T."/>
            <person name="Mittelman R."/>
            <person name="Mlenga V."/>
            <person name="Montmayeur A."/>
            <person name="Mulrain L."/>
            <person name="Navidi A."/>
            <person name="Naylor J."/>
            <person name="Negash T."/>
            <person name="Nguyen T."/>
            <person name="Nguyen N."/>
            <person name="Nicol R."/>
            <person name="Norbu C."/>
            <person name="Norbu N."/>
            <person name="Novod N."/>
            <person name="O'Neill B."/>
            <person name="Osman S."/>
            <person name="Markiewicz E."/>
            <person name="Oyono O.L."/>
            <person name="Patti C."/>
            <person name="Phunkhang P."/>
            <person name="Pierre F."/>
            <person name="Priest M."/>
            <person name="Raghuraman S."/>
            <person name="Rege F."/>
            <person name="Reyes R."/>
            <person name="Rise C."/>
            <person name="Rogov P."/>
            <person name="Ross K."/>
            <person name="Ryan E."/>
            <person name="Settipalli S."/>
            <person name="Shea T."/>
            <person name="Sherpa N."/>
            <person name="Shi L."/>
            <person name="Shih D."/>
            <person name="Sparrow T."/>
            <person name="Spaulding J."/>
            <person name="Stalker J."/>
            <person name="Stange-Thomann N."/>
            <person name="Stavropoulos S."/>
            <person name="Stone C."/>
            <person name="Strader C."/>
            <person name="Tesfaye S."/>
            <person name="Thomson T."/>
            <person name="Thoulutsang Y."/>
            <person name="Thoulutsang D."/>
            <person name="Topham K."/>
            <person name="Topping I."/>
            <person name="Tsamla T."/>
            <person name="Vassiliev H."/>
            <person name="Vo A."/>
            <person name="Wangchuk T."/>
            <person name="Wangdi T."/>
            <person name="Weiand M."/>
            <person name="Wilkinson J."/>
            <person name="Wilson A."/>
            <person name="Yadav S."/>
            <person name="Young G."/>
            <person name="Yu Q."/>
            <person name="Zembek L."/>
            <person name="Zhong D."/>
            <person name="Zimmer A."/>
            <person name="Zwirko Z."/>
            <person name="Jaffe D.B."/>
            <person name="Alvarez P."/>
            <person name="Brockman W."/>
            <person name="Butler J."/>
            <person name="Chin C."/>
            <person name="Gnerre S."/>
            <person name="Grabherr M."/>
            <person name="Kleber M."/>
            <person name="Mauceli E."/>
            <person name="MacCallum I."/>
        </authorList>
    </citation>
    <scope>NUCLEOTIDE SEQUENCE [LARGE SCALE GENOMIC DNA]</scope>
    <source>
        <strain evidence="4">MSH-3 / Tucson 14011-0111.49</strain>
    </source>
</reference>
<evidence type="ECO:0000256" key="1">
    <source>
        <dbReference type="ARBA" id="ARBA00017484"/>
    </source>
</evidence>
<evidence type="ECO:0000313" key="4">
    <source>
        <dbReference type="Proteomes" id="UP000008744"/>
    </source>
</evidence>
<dbReference type="HOGENOM" id="CLU_1972799_0_0_1"/>
<accession>B4GQD4</accession>
<dbReference type="GO" id="GO:0006352">
    <property type="term" value="P:DNA-templated transcription initiation"/>
    <property type="evidence" value="ECO:0007669"/>
    <property type="project" value="InterPro"/>
</dbReference>
<dbReference type="OMA" id="CENPFQQ"/>
<evidence type="ECO:0000313" key="3">
    <source>
        <dbReference type="EMBL" id="EDW39806.1"/>
    </source>
</evidence>
<dbReference type="EMBL" id="CH479187">
    <property type="protein sequence ID" value="EDW39806.1"/>
    <property type="molecule type" value="Genomic_DNA"/>
</dbReference>
<evidence type="ECO:0000259" key="2">
    <source>
        <dbReference type="Pfam" id="PF03847"/>
    </source>
</evidence>
<organism evidence="4">
    <name type="scientific">Drosophila persimilis</name>
    <name type="common">Fruit fly</name>
    <dbReference type="NCBI Taxonomy" id="7234"/>
    <lineage>
        <taxon>Eukaryota</taxon>
        <taxon>Metazoa</taxon>
        <taxon>Ecdysozoa</taxon>
        <taxon>Arthropoda</taxon>
        <taxon>Hexapoda</taxon>
        <taxon>Insecta</taxon>
        <taxon>Pterygota</taxon>
        <taxon>Neoptera</taxon>
        <taxon>Endopterygota</taxon>
        <taxon>Diptera</taxon>
        <taxon>Brachycera</taxon>
        <taxon>Muscomorpha</taxon>
        <taxon>Ephydroidea</taxon>
        <taxon>Drosophilidae</taxon>
        <taxon>Drosophila</taxon>
        <taxon>Sophophora</taxon>
    </lineage>
</organism>
<proteinExistence type="predicted"/>
<protein>
    <recommendedName>
        <fullName evidence="1">Transcription initiation factor TFIID subunit 12</fullName>
    </recommendedName>
</protein>
<dbReference type="Proteomes" id="UP000008744">
    <property type="component" value="Unassembled WGS sequence"/>
</dbReference>
<dbReference type="GO" id="GO:0046982">
    <property type="term" value="F:protein heterodimerization activity"/>
    <property type="evidence" value="ECO:0007669"/>
    <property type="project" value="InterPro"/>
</dbReference>